<proteinExistence type="inferred from homology"/>
<dbReference type="FunFam" id="3.30.780.10:FF:000005">
    <property type="entry name" value="Sui1 translation initiation factor"/>
    <property type="match status" value="1"/>
</dbReference>
<reference evidence="6 7" key="1">
    <citation type="submission" date="2015-06" db="EMBL/GenBank/DDBJ databases">
        <title>Survival trade-offs in plant roots during colonization by closely related pathogenic and mutualistic fungi.</title>
        <authorList>
            <person name="Hacquard S."/>
            <person name="Kracher B."/>
            <person name="Hiruma K."/>
            <person name="Weinman A."/>
            <person name="Muench P."/>
            <person name="Garrido Oter R."/>
            <person name="Ver Loren van Themaat E."/>
            <person name="Dallerey J.-F."/>
            <person name="Damm U."/>
            <person name="Henrissat B."/>
            <person name="Lespinet O."/>
            <person name="Thon M."/>
            <person name="Kemen E."/>
            <person name="McHardy A.C."/>
            <person name="Schulze-Lefert P."/>
            <person name="O'Connell R.J."/>
        </authorList>
    </citation>
    <scope>NUCLEOTIDE SEQUENCE [LARGE SCALE GENOMIC DNA]</scope>
    <source>
        <strain evidence="6 7">MAFF 238704</strain>
    </source>
</reference>
<dbReference type="InterPro" id="IPR001950">
    <property type="entry name" value="SUI1"/>
</dbReference>
<gene>
    <name evidence="6" type="ORF">CI238_01151</name>
</gene>
<evidence type="ECO:0000256" key="2">
    <source>
        <dbReference type="ARBA" id="ARBA00022845"/>
    </source>
</evidence>
<dbReference type="SUPFAM" id="SSF55159">
    <property type="entry name" value="eIF1-like"/>
    <property type="match status" value="1"/>
</dbReference>
<feature type="non-terminal residue" evidence="6">
    <location>
        <position position="1"/>
    </location>
</feature>
<organism evidence="6 7">
    <name type="scientific">Colletotrichum incanum</name>
    <name type="common">Soybean anthracnose fungus</name>
    <dbReference type="NCBI Taxonomy" id="1573173"/>
    <lineage>
        <taxon>Eukaryota</taxon>
        <taxon>Fungi</taxon>
        <taxon>Dikarya</taxon>
        <taxon>Ascomycota</taxon>
        <taxon>Pezizomycotina</taxon>
        <taxon>Sordariomycetes</taxon>
        <taxon>Hypocreomycetidae</taxon>
        <taxon>Glomerellales</taxon>
        <taxon>Glomerellaceae</taxon>
        <taxon>Colletotrichum</taxon>
        <taxon>Colletotrichum spaethianum species complex</taxon>
    </lineage>
</organism>
<dbReference type="InterPro" id="IPR036877">
    <property type="entry name" value="SUI1_dom_sf"/>
</dbReference>
<sequence length="179" mass="20309">LLTSFFSQPHIHQLNNSPSKRANRTTSIPLLPATFTRSRIYIKTPNAPLQNQPHAHATKLFLMTTIENLKTIDPFADADEGDANNAQKKGQDYIHIRIQQRNGRKTLTTIQGLPKRFDQKKILKVIKKKFACNGTIVEDTDLGEVIQLQGDQRKAIHDFLVDKQEGLEMDSKLVKVHGF</sequence>
<keyword evidence="3" id="KW-0648">Protein biosynthesis</keyword>
<evidence type="ECO:0000313" key="7">
    <source>
        <dbReference type="Proteomes" id="UP000076584"/>
    </source>
</evidence>
<dbReference type="Proteomes" id="UP000076584">
    <property type="component" value="Unassembled WGS sequence"/>
</dbReference>
<evidence type="ECO:0000256" key="4">
    <source>
        <dbReference type="ARBA" id="ARBA00060093"/>
    </source>
</evidence>
<accession>A0A161WP15</accession>
<feature type="domain" description="SUI1" evidence="5">
    <location>
        <begin position="94"/>
        <end position="164"/>
    </location>
</feature>
<dbReference type="NCBIfam" id="TIGR01160">
    <property type="entry name" value="SUI1_MOF2"/>
    <property type="match status" value="1"/>
</dbReference>
<dbReference type="PROSITE" id="PS50296">
    <property type="entry name" value="SUI1"/>
    <property type="match status" value="1"/>
</dbReference>
<dbReference type="STRING" id="1573173.A0A161WP15"/>
<comment type="similarity">
    <text evidence="1">Belongs to the SUI1 family.</text>
</comment>
<evidence type="ECO:0000313" key="6">
    <source>
        <dbReference type="EMBL" id="KZL88278.1"/>
    </source>
</evidence>
<dbReference type="GO" id="GO:0006417">
    <property type="term" value="P:regulation of translation"/>
    <property type="evidence" value="ECO:0007669"/>
    <property type="project" value="UniProtKB-KW"/>
</dbReference>
<dbReference type="EMBL" id="LFIW01000022">
    <property type="protein sequence ID" value="KZL88278.1"/>
    <property type="molecule type" value="Genomic_DNA"/>
</dbReference>
<dbReference type="AlphaFoldDB" id="A0A161WP15"/>
<dbReference type="Gene3D" id="3.30.780.10">
    <property type="entry name" value="SUI1-like domain"/>
    <property type="match status" value="1"/>
</dbReference>
<dbReference type="InterPro" id="IPR005874">
    <property type="entry name" value="SUI1_euk"/>
</dbReference>
<dbReference type="CDD" id="cd11566">
    <property type="entry name" value="eIF1_SUI1"/>
    <property type="match status" value="1"/>
</dbReference>
<comment type="caution">
    <text evidence="6">The sequence shown here is derived from an EMBL/GenBank/DDBJ whole genome shotgun (WGS) entry which is preliminary data.</text>
</comment>
<keyword evidence="7" id="KW-1185">Reference proteome</keyword>
<keyword evidence="2" id="KW-0810">Translation regulation</keyword>
<dbReference type="PANTHER" id="PTHR10388">
    <property type="entry name" value="EUKARYOTIC TRANSLATION INITIATION FACTOR SUI1"/>
    <property type="match status" value="1"/>
</dbReference>
<evidence type="ECO:0000256" key="3">
    <source>
        <dbReference type="ARBA" id="ARBA00022917"/>
    </source>
</evidence>
<dbReference type="Pfam" id="PF01253">
    <property type="entry name" value="SUI1"/>
    <property type="match status" value="1"/>
</dbReference>
<keyword evidence="6" id="KW-0396">Initiation factor</keyword>
<name>A0A161WP15_COLIC</name>
<evidence type="ECO:0000256" key="1">
    <source>
        <dbReference type="ARBA" id="ARBA00005422"/>
    </source>
</evidence>
<protein>
    <submittedName>
        <fullName evidence="6">Translation initiation factor sui1</fullName>
    </submittedName>
</protein>
<dbReference type="GO" id="GO:0003743">
    <property type="term" value="F:translation initiation factor activity"/>
    <property type="evidence" value="ECO:0007669"/>
    <property type="project" value="UniProtKB-KW"/>
</dbReference>
<comment type="function">
    <text evidence="4">Additional factor that functions in concert with eIF-2 and the initiator tRNA in directing the ribosome to the proper start site of translation.</text>
</comment>
<evidence type="ECO:0000259" key="5">
    <source>
        <dbReference type="PROSITE" id="PS50296"/>
    </source>
</evidence>